<evidence type="ECO:0000256" key="1">
    <source>
        <dbReference type="SAM" id="Phobius"/>
    </source>
</evidence>
<name>A0A3D8IRI6_9HELI</name>
<evidence type="ECO:0000313" key="2">
    <source>
        <dbReference type="EMBL" id="RDU67590.1"/>
    </source>
</evidence>
<gene>
    <name evidence="2" type="ORF">CQA53_00855</name>
</gene>
<keyword evidence="1" id="KW-0472">Membrane</keyword>
<protein>
    <recommendedName>
        <fullName evidence="4">LPP20 lipofamily protein</fullName>
    </recommendedName>
</protein>
<keyword evidence="1" id="KW-0812">Transmembrane</keyword>
<dbReference type="Gene3D" id="3.10.28.20">
    <property type="entry name" value="Acetamidase/Formamidase-like domains"/>
    <property type="match status" value="1"/>
</dbReference>
<keyword evidence="1" id="KW-1133">Transmembrane helix</keyword>
<evidence type="ECO:0008006" key="4">
    <source>
        <dbReference type="Google" id="ProtNLM"/>
    </source>
</evidence>
<organism evidence="2 3">
    <name type="scientific">Helicobacter didelphidarum</name>
    <dbReference type="NCBI Taxonomy" id="2040648"/>
    <lineage>
        <taxon>Bacteria</taxon>
        <taxon>Pseudomonadati</taxon>
        <taxon>Campylobacterota</taxon>
        <taxon>Epsilonproteobacteria</taxon>
        <taxon>Campylobacterales</taxon>
        <taxon>Helicobacteraceae</taxon>
        <taxon>Helicobacter</taxon>
    </lineage>
</organism>
<feature type="transmembrane region" description="Helical" evidence="1">
    <location>
        <begin position="25"/>
        <end position="45"/>
    </location>
</feature>
<dbReference type="RefSeq" id="WP_115542116.1">
    <property type="nucleotide sequence ID" value="NZ_NXLQ01000001.1"/>
</dbReference>
<evidence type="ECO:0000313" key="3">
    <source>
        <dbReference type="Proteomes" id="UP000256379"/>
    </source>
</evidence>
<sequence>MNYLCDCKYRFFQYKDLQENKIYSIIKLCVSLYFPYFFFILFFVGCADNIKSQNLQKDSKQKEYLYGIGYGASFQEAKQYAIKDLSTNLQVSIKFVAKDVVRQKDNSLQTSGIAEVSLESAIKDLPALEIEKQTKKDNKFSVRVRVEKSLLQSQILNRIQANQQTLDSLLETCNTPPFHKYKDFKQILEDYKNDLAIYQILSKNMSYNSALTIHYQDISNSLPNYNIKLEFQHDNPNNIKVQRTLYSELGKFIKIDSSATKTLEILIENADITMVYLSFYDCNKKLENVVKINTYLPYNTFYQAQQITRFGAIVYKNIEATN</sequence>
<dbReference type="OrthoDB" id="5325332at2"/>
<keyword evidence="3" id="KW-1185">Reference proteome</keyword>
<accession>A0A3D8IRI6</accession>
<dbReference type="EMBL" id="NXLQ01000001">
    <property type="protein sequence ID" value="RDU67590.1"/>
    <property type="molecule type" value="Genomic_DNA"/>
</dbReference>
<dbReference type="AlphaFoldDB" id="A0A3D8IRI6"/>
<dbReference type="Proteomes" id="UP000256379">
    <property type="component" value="Unassembled WGS sequence"/>
</dbReference>
<proteinExistence type="predicted"/>
<reference evidence="2 3" key="1">
    <citation type="submission" date="2018-04" db="EMBL/GenBank/DDBJ databases">
        <title>Novel Campyloabacter and Helicobacter Species and Strains.</title>
        <authorList>
            <person name="Mannion A.J."/>
            <person name="Shen Z."/>
            <person name="Fox J.G."/>
        </authorList>
    </citation>
    <scope>NUCLEOTIDE SEQUENCE [LARGE SCALE GENOMIC DNA]</scope>
    <source>
        <strain evidence="2 3">MIT 17-337</strain>
    </source>
</reference>
<comment type="caution">
    <text evidence="2">The sequence shown here is derived from an EMBL/GenBank/DDBJ whole genome shotgun (WGS) entry which is preliminary data.</text>
</comment>